<dbReference type="AlphaFoldDB" id="A0AAV2YXN5"/>
<gene>
    <name evidence="1" type="ORF">N0F65_006372</name>
</gene>
<keyword evidence="2" id="KW-1185">Reference proteome</keyword>
<proteinExistence type="predicted"/>
<accession>A0AAV2YXN5</accession>
<reference evidence="1" key="2">
    <citation type="journal article" date="2023" name="Microbiol Resour">
        <title>Decontamination and Annotation of the Draft Genome Sequence of the Oomycete Lagenidium giganteum ARSEF 373.</title>
        <authorList>
            <person name="Morgan W.R."/>
            <person name="Tartar A."/>
        </authorList>
    </citation>
    <scope>NUCLEOTIDE SEQUENCE</scope>
    <source>
        <strain evidence="1">ARSEF 373</strain>
    </source>
</reference>
<comment type="caution">
    <text evidence="1">The sequence shown here is derived from an EMBL/GenBank/DDBJ whole genome shotgun (WGS) entry which is preliminary data.</text>
</comment>
<dbReference type="PANTHER" id="PTHR40866">
    <property type="entry name" value="BED-TYPE DOMAIN-CONTAINING PROTEIN"/>
    <property type="match status" value="1"/>
</dbReference>
<sequence>MSFADTVIEDYNATVTSQQRESQFAFVDWRPPTSNACERLFPTTGNVLRDQRKSMHPSIFEAIVMLKYNNELWSATTVQKLMQGSSSSSDFVRDHSD</sequence>
<evidence type="ECO:0008006" key="3">
    <source>
        <dbReference type="Google" id="ProtNLM"/>
    </source>
</evidence>
<dbReference type="SUPFAM" id="SSF53098">
    <property type="entry name" value="Ribonuclease H-like"/>
    <property type="match status" value="1"/>
</dbReference>
<name>A0AAV2YXN5_9STRA</name>
<organism evidence="1 2">
    <name type="scientific">Lagenidium giganteum</name>
    <dbReference type="NCBI Taxonomy" id="4803"/>
    <lineage>
        <taxon>Eukaryota</taxon>
        <taxon>Sar</taxon>
        <taxon>Stramenopiles</taxon>
        <taxon>Oomycota</taxon>
        <taxon>Peronosporomycetes</taxon>
        <taxon>Pythiales</taxon>
        <taxon>Pythiaceae</taxon>
    </lineage>
</organism>
<protein>
    <recommendedName>
        <fullName evidence="3">Transposase</fullName>
    </recommendedName>
</protein>
<dbReference type="InterPro" id="IPR012337">
    <property type="entry name" value="RNaseH-like_sf"/>
</dbReference>
<dbReference type="EMBL" id="DAKRPA010000120">
    <property type="protein sequence ID" value="DAZ97947.1"/>
    <property type="molecule type" value="Genomic_DNA"/>
</dbReference>
<evidence type="ECO:0000313" key="1">
    <source>
        <dbReference type="EMBL" id="DAZ97947.1"/>
    </source>
</evidence>
<evidence type="ECO:0000313" key="2">
    <source>
        <dbReference type="Proteomes" id="UP001146120"/>
    </source>
</evidence>
<reference evidence="1" key="1">
    <citation type="submission" date="2022-11" db="EMBL/GenBank/DDBJ databases">
        <authorList>
            <person name="Morgan W.R."/>
            <person name="Tartar A."/>
        </authorList>
    </citation>
    <scope>NUCLEOTIDE SEQUENCE</scope>
    <source>
        <strain evidence="1">ARSEF 373</strain>
    </source>
</reference>
<dbReference type="PANTHER" id="PTHR40866:SF1">
    <property type="entry name" value="BED-TYPE DOMAIN-CONTAINING PROTEIN"/>
    <property type="match status" value="1"/>
</dbReference>
<dbReference type="Proteomes" id="UP001146120">
    <property type="component" value="Unassembled WGS sequence"/>
</dbReference>